<dbReference type="AlphaFoldDB" id="A0A1X7LGJ5"/>
<evidence type="ECO:0000313" key="2">
    <source>
        <dbReference type="EMBL" id="SMG52981.1"/>
    </source>
</evidence>
<dbReference type="Proteomes" id="UP000193804">
    <property type="component" value="Unassembled WGS sequence"/>
</dbReference>
<name>A0A1X7LGJ5_9BACT</name>
<dbReference type="EMBL" id="FXAW01000013">
    <property type="protein sequence ID" value="SMG52981.1"/>
    <property type="molecule type" value="Genomic_DNA"/>
</dbReference>
<sequence length="426" mass="49075">MKKVLIITYYWPPSGGISVLRALKIAKYLREFGWEPVIFTAENAHYPYYDESGFVDIPEGITVIKHPIIEPFKVFKWLTGRKKEDALNSIVQVRDKKQNFLDKLGIWVRGNFFIPDARSLWIKPSVKYLKKHLKENPVDAIFSDGPPHTNNRIAYFLSKELGIPWLADFQDPWTQADYYQMMYITKTAHKIHSKMEQGVFQQAKKITIASPTWKKDLESIGAKNVDVIYYGYDEDDFKDLVKNQEGEYFDIVHIGLLGIDRNPVGLVEILSKIKSDRKIRVILAGQVDQQVKKELGGNKNVEVVYKGIISRKESLQLAMEAHLLLLPLNKANNAEGRLPGKLYEYLRTYNPILCLGKSNGDAAKIINKCKIGSSFEYEDIKGIRNFIEDLIQKPNSINVDKKEIETYSNKKQTQKISNYLNEIHEQ</sequence>
<dbReference type="RefSeq" id="WP_085519138.1">
    <property type="nucleotide sequence ID" value="NZ_FXAW01000013.1"/>
</dbReference>
<accession>A0A1X7LGJ5</accession>
<keyword evidence="1 2" id="KW-0808">Transferase</keyword>
<dbReference type="STRING" id="1028.SAMN05661096_04027"/>
<dbReference type="GO" id="GO:0016757">
    <property type="term" value="F:glycosyltransferase activity"/>
    <property type="evidence" value="ECO:0007669"/>
    <property type="project" value="TreeGrafter"/>
</dbReference>
<protein>
    <submittedName>
        <fullName evidence="2">Glycosyltransferase involved in cell wall bisynthesis</fullName>
    </submittedName>
</protein>
<keyword evidence="3" id="KW-1185">Reference proteome</keyword>
<dbReference type="PANTHER" id="PTHR46401:SF2">
    <property type="entry name" value="GLYCOSYLTRANSFERASE WBBK-RELATED"/>
    <property type="match status" value="1"/>
</dbReference>
<dbReference type="PANTHER" id="PTHR46401">
    <property type="entry name" value="GLYCOSYLTRANSFERASE WBBK-RELATED"/>
    <property type="match status" value="1"/>
</dbReference>
<dbReference type="OrthoDB" id="9794575at2"/>
<organism evidence="2 3">
    <name type="scientific">Marivirga sericea</name>
    <dbReference type="NCBI Taxonomy" id="1028"/>
    <lineage>
        <taxon>Bacteria</taxon>
        <taxon>Pseudomonadati</taxon>
        <taxon>Bacteroidota</taxon>
        <taxon>Cytophagia</taxon>
        <taxon>Cytophagales</taxon>
        <taxon>Marivirgaceae</taxon>
        <taxon>Marivirga</taxon>
    </lineage>
</organism>
<evidence type="ECO:0000313" key="3">
    <source>
        <dbReference type="Proteomes" id="UP000193804"/>
    </source>
</evidence>
<dbReference type="Gene3D" id="3.40.50.2000">
    <property type="entry name" value="Glycogen Phosphorylase B"/>
    <property type="match status" value="2"/>
</dbReference>
<evidence type="ECO:0000256" key="1">
    <source>
        <dbReference type="ARBA" id="ARBA00022679"/>
    </source>
</evidence>
<gene>
    <name evidence="2" type="ORF">SAMN05661096_04027</name>
</gene>
<proteinExistence type="predicted"/>
<dbReference type="SUPFAM" id="SSF53756">
    <property type="entry name" value="UDP-Glycosyltransferase/glycogen phosphorylase"/>
    <property type="match status" value="1"/>
</dbReference>
<reference evidence="3" key="1">
    <citation type="submission" date="2017-04" db="EMBL/GenBank/DDBJ databases">
        <authorList>
            <person name="Varghese N."/>
            <person name="Submissions S."/>
        </authorList>
    </citation>
    <scope>NUCLEOTIDE SEQUENCE [LARGE SCALE GENOMIC DNA]</scope>
    <source>
        <strain evidence="3">DSM 4125</strain>
    </source>
</reference>